<evidence type="ECO:0000256" key="1">
    <source>
        <dbReference type="SAM" id="Phobius"/>
    </source>
</evidence>
<keyword evidence="1" id="KW-1133">Transmembrane helix</keyword>
<gene>
    <name evidence="3" type="ORF">FSB76_08130</name>
</gene>
<keyword evidence="1" id="KW-0812">Transmembrane</keyword>
<evidence type="ECO:0000313" key="4">
    <source>
        <dbReference type="Proteomes" id="UP000321362"/>
    </source>
</evidence>
<dbReference type="OrthoDB" id="787888at2"/>
<dbReference type="RefSeq" id="WP_147053101.1">
    <property type="nucleotide sequence ID" value="NZ_CP042437.1"/>
</dbReference>
<name>A0A5B8VZF0_9SPHI</name>
<evidence type="ECO:0000256" key="2">
    <source>
        <dbReference type="SAM" id="SignalP"/>
    </source>
</evidence>
<dbReference type="KEGG" id="mgk:FSB76_08130"/>
<keyword evidence="1" id="KW-0472">Membrane</keyword>
<accession>A0A5B8VZF0</accession>
<keyword evidence="2" id="KW-0732">Signal</keyword>
<feature type="chain" id="PRO_5022698237" description="DUF4198 domain-containing protein" evidence="2">
    <location>
        <begin position="26"/>
        <end position="263"/>
    </location>
</feature>
<feature type="signal peptide" evidence="2">
    <location>
        <begin position="1"/>
        <end position="25"/>
    </location>
</feature>
<dbReference type="EMBL" id="CP042437">
    <property type="protein sequence ID" value="QEC75916.1"/>
    <property type="molecule type" value="Genomic_DNA"/>
</dbReference>
<protein>
    <recommendedName>
        <fullName evidence="5">DUF4198 domain-containing protein</fullName>
    </recommendedName>
</protein>
<reference evidence="3 4" key="1">
    <citation type="journal article" date="2013" name="J. Microbiol.">
        <title>Mucilaginibacter ginsenosidivorax sp. nov., with ginsenoside converting activity isolated from sediment.</title>
        <authorList>
            <person name="Kim J.K."/>
            <person name="Choi T.E."/>
            <person name="Liu Q.M."/>
            <person name="Park H.Y."/>
            <person name="Yi T.H."/>
            <person name="Yoon M.H."/>
            <person name="Kim S.C."/>
            <person name="Im W.T."/>
        </authorList>
    </citation>
    <scope>NUCLEOTIDE SEQUENCE [LARGE SCALE GENOMIC DNA]</scope>
    <source>
        <strain evidence="3 4">KHI28</strain>
    </source>
</reference>
<dbReference type="Proteomes" id="UP000321362">
    <property type="component" value="Chromosome"/>
</dbReference>
<organism evidence="3 4">
    <name type="scientific">Mucilaginibacter ginsenosidivorax</name>
    <dbReference type="NCBI Taxonomy" id="862126"/>
    <lineage>
        <taxon>Bacteria</taxon>
        <taxon>Pseudomonadati</taxon>
        <taxon>Bacteroidota</taxon>
        <taxon>Sphingobacteriia</taxon>
        <taxon>Sphingobacteriales</taxon>
        <taxon>Sphingobacteriaceae</taxon>
        <taxon>Mucilaginibacter</taxon>
    </lineage>
</organism>
<evidence type="ECO:0008006" key="5">
    <source>
        <dbReference type="Google" id="ProtNLM"/>
    </source>
</evidence>
<evidence type="ECO:0000313" key="3">
    <source>
        <dbReference type="EMBL" id="QEC75916.1"/>
    </source>
</evidence>
<dbReference type="AlphaFoldDB" id="A0A5B8VZF0"/>
<keyword evidence="4" id="KW-1185">Reference proteome</keyword>
<sequence>MRKTIKAIITSVVLLLLAGPLAAQSVSYKSGMLSVDGKEIARIVKLKAGFAQPANYELYSMSGEKLIIAVLASDLPPDPQNNTDFYYRFSFLTTSQVGLFTLSILSAEKSFAKLIGQSGIIVDDKLNEAKINEFIALKSKNPIVRTEYNIVKRNMMFPVMIKDDNMIYQGLEAIGKFKNISSGPEGDTYEFSLPDGLIVVKVSFSGGNSASKFIINTKKDSQTMAYTIAPDGFGKTIIASAGVDKNEHTILRIAKWLVNGKYM</sequence>
<proteinExistence type="predicted"/>
<feature type="transmembrane region" description="Helical" evidence="1">
    <location>
        <begin position="85"/>
        <end position="105"/>
    </location>
</feature>